<evidence type="ECO:0000256" key="1">
    <source>
        <dbReference type="SAM" id="MobiDB-lite"/>
    </source>
</evidence>
<dbReference type="EMBL" id="ANJA01002955">
    <property type="protein sequence ID" value="ETO66917.1"/>
    <property type="molecule type" value="Genomic_DNA"/>
</dbReference>
<feature type="region of interest" description="Disordered" evidence="1">
    <location>
        <begin position="241"/>
        <end position="281"/>
    </location>
</feature>
<name>A0A080ZJV6_PHYNI</name>
<dbReference type="OrthoDB" id="76815at2759"/>
<dbReference type="GO" id="GO:0005634">
    <property type="term" value="C:nucleus"/>
    <property type="evidence" value="ECO:0007669"/>
    <property type="project" value="TreeGrafter"/>
</dbReference>
<proteinExistence type="predicted"/>
<organism evidence="2 3">
    <name type="scientific">Phytophthora nicotianae P1976</name>
    <dbReference type="NCBI Taxonomy" id="1317066"/>
    <lineage>
        <taxon>Eukaryota</taxon>
        <taxon>Sar</taxon>
        <taxon>Stramenopiles</taxon>
        <taxon>Oomycota</taxon>
        <taxon>Peronosporomycetes</taxon>
        <taxon>Peronosporales</taxon>
        <taxon>Peronosporaceae</taxon>
        <taxon>Phytophthora</taxon>
    </lineage>
</organism>
<comment type="caution">
    <text evidence="2">The sequence shown here is derived from an EMBL/GenBank/DDBJ whole genome shotgun (WGS) entry which is preliminary data.</text>
</comment>
<dbReference type="PANTHER" id="PTHR28678:SF1">
    <property type="entry name" value="CODANIN-1"/>
    <property type="match status" value="1"/>
</dbReference>
<reference evidence="2 3" key="1">
    <citation type="submission" date="2013-11" db="EMBL/GenBank/DDBJ databases">
        <title>The Genome Sequence of Phytophthora parasitica P1976.</title>
        <authorList>
            <consortium name="The Broad Institute Genomics Platform"/>
            <person name="Russ C."/>
            <person name="Tyler B."/>
            <person name="Panabieres F."/>
            <person name="Shan W."/>
            <person name="Tripathy S."/>
            <person name="Grunwald N."/>
            <person name="Machado M."/>
            <person name="Johnson C.S."/>
            <person name="Walker B."/>
            <person name="Young S."/>
            <person name="Zeng Q."/>
            <person name="Gargeya S."/>
            <person name="Fitzgerald M."/>
            <person name="Haas B."/>
            <person name="Abouelleil A."/>
            <person name="Allen A.W."/>
            <person name="Alvarado L."/>
            <person name="Arachchi H.M."/>
            <person name="Berlin A.M."/>
            <person name="Chapman S.B."/>
            <person name="Gainer-Dewar J."/>
            <person name="Goldberg J."/>
            <person name="Griggs A."/>
            <person name="Gujja S."/>
            <person name="Hansen M."/>
            <person name="Howarth C."/>
            <person name="Imamovic A."/>
            <person name="Ireland A."/>
            <person name="Larimer J."/>
            <person name="McCowan C."/>
            <person name="Murphy C."/>
            <person name="Pearson M."/>
            <person name="Poon T.W."/>
            <person name="Priest M."/>
            <person name="Roberts A."/>
            <person name="Saif S."/>
            <person name="Shea T."/>
            <person name="Sisk P."/>
            <person name="Sykes S."/>
            <person name="Wortman J."/>
            <person name="Nusbaum C."/>
            <person name="Birren B."/>
        </authorList>
    </citation>
    <scope>NUCLEOTIDE SEQUENCE [LARGE SCALE GENOMIC DNA]</scope>
    <source>
        <strain evidence="2 3">P1976</strain>
    </source>
</reference>
<sequence length="1349" mass="150459">REMASRRKEAADSSDEQLWAAVRGLSDAELRDIQKGIRCFHCADGSALFSSSENPGSANNVAIPLQLGGKTQHVRVDDFVHVFLDFLHRQVQVHVDARVSSDVVTSTAKDSSPTNMAASDNMATVATFDEEFPQLTPNTASKTTKRRITTTLLTPKDSTIVTRPVPAAISFPPVGVSESTRPPAWAKRSLLEKRMGAGSPAPSAWGPKPSASKPATTSAIVKKNLEPDRTKMATLRPQLQVRKKSTSNQVTHLQQEPSKHKLTSNQKEVPTVPTTATKKQTTSETEASVAISSADYQVNKQAAKLYGFLIRERFVKSTCAELQVLISLLYRADCTSCTSNASEFCWRSHCLDFAEIAFHEIEFVLKHLGADLVGLVKQSLRDAEGICQDMLERLDCDSRRREELRVAESARIGCHLPVEMKASAVRDFALPFNEETDSRLHYRTPAESLLYTNREKVRDGFLSLLRQFQQQQHSLVGIENAGVAVAAIATARELLADVSPENRWWFAKFFVQELVQVGSNPFGESDKDLVLKIMEDKLVVKNPDRLRKLHRRFSSQKPVNKSPQSTNKSGKVTNSLRKTRQEVKTNSTEDATKSFTATLERMKRYFTDNQLFFFHFLHSCDSYEFSELVKHQLERQFYAIRDAVSPSTDARKDFTEVVLRLKVVGKFLGYLRFSPQWQVTSSIRKLSAQNAAFQAVEREGISTLEVARDASLDVKRLLEDSIRNVAISKCTPWLCDYLSMLSLDRLSSGTTYFKQLMVLLQLLYRSPRLNALGETGLYIALQIQRIFRVLHLEDGFIHTSDYQSKDLQPSQEIRDALALKDEALGPGEDQLPFLYSQVFVQSCVSELDDLRGFIQTRAQPIPRRKLSIGSGSTTTGHGVTPIRKLRPLQVVIEDDTPSLTAKHDTAVVPAVKLPSTDSFPPVQEENDKLSEAVFKVHPKLKAVVDFVVANVTTDVCEHVVTHIVTPRADVLVDRCASESGLRKNTSVLTEDAAFAARASFQMLITSKTRHEANAAVFAALEEALRLGEERVSAAVPPFMPPSSHPTLTSSIVYVAMQRTRGALKTLVPKSSQTEFVKRVAFRNKSLLKDLGSASKATLQPTTNQEEQDKQADCRELRRLGAEMSRNLSQGSSLKDWEDQAAALLQSLSQFTSLLDECVSRDLTRDACLLRSQTLVYWDIVWRGVTSCVKFLSSSLDVFATCELSSMKDDRVESVEKTLLQLVTGFSKLLEVVVRSAGDDVTVSRVQRVLVYVMDSVMEVPSKLAIVSGDAGLVERFAVRTNALVVAKLRAVVSKFEGGDKCRVELNWDKWIEARDSLELNSELQFRRNVWDAATIATTAVQRNIYFSTQ</sequence>
<dbReference type="Proteomes" id="UP000028582">
    <property type="component" value="Unassembled WGS sequence"/>
</dbReference>
<feature type="non-terminal residue" evidence="2">
    <location>
        <position position="1"/>
    </location>
</feature>
<protein>
    <submittedName>
        <fullName evidence="2">Uncharacterized protein</fullName>
    </submittedName>
</protein>
<feature type="compositionally biased region" description="Low complexity" evidence="1">
    <location>
        <begin position="269"/>
        <end position="281"/>
    </location>
</feature>
<dbReference type="GO" id="GO:0006325">
    <property type="term" value="P:chromatin organization"/>
    <property type="evidence" value="ECO:0007669"/>
    <property type="project" value="TreeGrafter"/>
</dbReference>
<feature type="compositionally biased region" description="Polar residues" evidence="1">
    <location>
        <begin position="246"/>
        <end position="256"/>
    </location>
</feature>
<feature type="compositionally biased region" description="Polar residues" evidence="1">
    <location>
        <begin position="555"/>
        <end position="576"/>
    </location>
</feature>
<feature type="region of interest" description="Disordered" evidence="1">
    <location>
        <begin position="551"/>
        <end position="590"/>
    </location>
</feature>
<dbReference type="PANTHER" id="PTHR28678">
    <property type="entry name" value="CODANIN-1"/>
    <property type="match status" value="1"/>
</dbReference>
<accession>A0A080ZJV6</accession>
<dbReference type="InterPro" id="IPR040031">
    <property type="entry name" value="Codanin-1"/>
</dbReference>
<gene>
    <name evidence="2" type="ORF">F444_16025</name>
</gene>
<feature type="region of interest" description="Disordered" evidence="1">
    <location>
        <begin position="194"/>
        <end position="216"/>
    </location>
</feature>
<evidence type="ECO:0000313" key="2">
    <source>
        <dbReference type="EMBL" id="ETO66917.1"/>
    </source>
</evidence>
<evidence type="ECO:0000313" key="3">
    <source>
        <dbReference type="Proteomes" id="UP000028582"/>
    </source>
</evidence>